<protein>
    <submittedName>
        <fullName evidence="2">Uncharacterized protein</fullName>
    </submittedName>
</protein>
<dbReference type="AlphaFoldDB" id="A0A316ULX6"/>
<name>A0A316ULX6_9BASI</name>
<gene>
    <name evidence="2" type="ORF">BDZ90DRAFT_50027</name>
</gene>
<accession>A0A316ULX6</accession>
<reference evidence="2 3" key="1">
    <citation type="journal article" date="2018" name="Mol. Biol. Evol.">
        <title>Broad Genomic Sampling Reveals a Smut Pathogenic Ancestry of the Fungal Clade Ustilaginomycotina.</title>
        <authorList>
            <person name="Kijpornyongpan T."/>
            <person name="Mondo S.J."/>
            <person name="Barry K."/>
            <person name="Sandor L."/>
            <person name="Lee J."/>
            <person name="Lipzen A."/>
            <person name="Pangilinan J."/>
            <person name="LaButti K."/>
            <person name="Hainaut M."/>
            <person name="Henrissat B."/>
            <person name="Grigoriev I.V."/>
            <person name="Spatafora J.W."/>
            <person name="Aime M.C."/>
        </authorList>
    </citation>
    <scope>NUCLEOTIDE SEQUENCE [LARGE SCALE GENOMIC DNA]</scope>
    <source>
        <strain evidence="2 3">MCA 5214</strain>
    </source>
</reference>
<organism evidence="2 3">
    <name type="scientific">Jaminaea rosea</name>
    <dbReference type="NCBI Taxonomy" id="1569628"/>
    <lineage>
        <taxon>Eukaryota</taxon>
        <taxon>Fungi</taxon>
        <taxon>Dikarya</taxon>
        <taxon>Basidiomycota</taxon>
        <taxon>Ustilaginomycotina</taxon>
        <taxon>Exobasidiomycetes</taxon>
        <taxon>Microstromatales</taxon>
        <taxon>Microstromatales incertae sedis</taxon>
        <taxon>Jaminaea</taxon>
    </lineage>
</organism>
<dbReference type="EMBL" id="KZ819672">
    <property type="protein sequence ID" value="PWN26249.1"/>
    <property type="molecule type" value="Genomic_DNA"/>
</dbReference>
<feature type="region of interest" description="Disordered" evidence="1">
    <location>
        <begin position="658"/>
        <end position="679"/>
    </location>
</feature>
<dbReference type="OrthoDB" id="185373at2759"/>
<evidence type="ECO:0000313" key="2">
    <source>
        <dbReference type="EMBL" id="PWN26249.1"/>
    </source>
</evidence>
<proteinExistence type="predicted"/>
<evidence type="ECO:0000313" key="3">
    <source>
        <dbReference type="Proteomes" id="UP000245884"/>
    </source>
</evidence>
<dbReference type="RefSeq" id="XP_025360861.1">
    <property type="nucleotide sequence ID" value="XM_025509630.1"/>
</dbReference>
<feature type="compositionally biased region" description="Basic residues" evidence="1">
    <location>
        <begin position="852"/>
        <end position="862"/>
    </location>
</feature>
<feature type="region of interest" description="Disordered" evidence="1">
    <location>
        <begin position="845"/>
        <end position="872"/>
    </location>
</feature>
<evidence type="ECO:0000256" key="1">
    <source>
        <dbReference type="SAM" id="MobiDB-lite"/>
    </source>
</evidence>
<dbReference type="Proteomes" id="UP000245884">
    <property type="component" value="Unassembled WGS sequence"/>
</dbReference>
<dbReference type="GeneID" id="37031453"/>
<feature type="compositionally biased region" description="Low complexity" evidence="1">
    <location>
        <begin position="658"/>
        <end position="670"/>
    </location>
</feature>
<keyword evidence="3" id="KW-1185">Reference proteome</keyword>
<dbReference type="STRING" id="1569628.A0A316ULX6"/>
<sequence length="872" mass="96780">MAPWRRLATSTCLSLGPRHPWPPLFSCRTGPPSAAKGISGRRRSHMAANGQSSLFSRLLEFDASVHRSFCDGKRVVDDTRHALSRLDAPSTALAMHILIDGLLRKMSAVHLTSDLVDVVVEGLHSIRASTGDINDGQQQARWEAEICDILDNFALRLVSFPDHRARNASLDLVELATALDVDAHRIARIINIICGGLQEADHPKTSSTTPSAAIAFPIAPLQIYDRAFADTELCTALLETSRHCGSKQQVLSIISAFLRVPAEEEQDLQRADQLLNLARRLTLDEGGPPPEIFASYADALLQATYVPPGYAFRMAADFFDDQVIKANSLSDPLRSRVWGTLVAFDPTLAAGADQPFTITNLWSRPHGSPRDSVAAGPHPHLASHPAFLQHFLSGLGSLPAFTKQVLRAGMHMWDHCVRRYRVQPTPRIASNAVRLSILGDSWGDAVDLLQSWVTTSTEQQHAVSKLAEELEALSGPLRRINSSPNVKAWSDPAAVGMLPAMPSSRLPRTLMGTTLNSHRPMACWAVWKHSPGIAGCPHDHFSLLALLSGARHAARLDVERRIRSKETRNRQEMIMSHDLEADVDALLSHQPWQRDNNDSSPLWDGLPPALRAKAVFRHIIFSQHPDLRTEVSAVEACRAALSWRPFRTSFKASELSIVPSSSPEAHSSQSGTRAAYYDSESCDEEQPGSLVDDCGRSLPWTSVVFGNDLFEGYLSLLCIIRLLENGEQHHEPHSHRVSTPFSFLSGSDDVWTEPLMVLSWMRRLSLQPSREIMGLVSLTAFRDLPLWSQNLSADASLMGPIDAWCREWVDADNFPIRTDILGVENRLLRQSLPLNEDFDERGGRPFDEGYARPRRKERRRAQKSAGWYKGIR</sequence>